<organism evidence="1 2">
    <name type="scientific">Pedobacter quisquiliarum</name>
    <dbReference type="NCBI Taxonomy" id="1834438"/>
    <lineage>
        <taxon>Bacteria</taxon>
        <taxon>Pseudomonadati</taxon>
        <taxon>Bacteroidota</taxon>
        <taxon>Sphingobacteriia</taxon>
        <taxon>Sphingobacteriales</taxon>
        <taxon>Sphingobacteriaceae</taxon>
        <taxon>Pedobacter</taxon>
    </lineage>
</organism>
<proteinExistence type="predicted"/>
<dbReference type="EMBL" id="BMIL01000008">
    <property type="protein sequence ID" value="GGC70186.1"/>
    <property type="molecule type" value="Genomic_DNA"/>
</dbReference>
<evidence type="ECO:0000313" key="2">
    <source>
        <dbReference type="Proteomes" id="UP000651668"/>
    </source>
</evidence>
<protein>
    <submittedName>
        <fullName evidence="1">Uncharacterized protein</fullName>
    </submittedName>
</protein>
<keyword evidence="2" id="KW-1185">Reference proteome</keyword>
<dbReference type="Proteomes" id="UP000651668">
    <property type="component" value="Unassembled WGS sequence"/>
</dbReference>
<comment type="caution">
    <text evidence="1">The sequence shown here is derived from an EMBL/GenBank/DDBJ whole genome shotgun (WGS) entry which is preliminary data.</text>
</comment>
<dbReference type="AlphaFoldDB" id="A0A916UFB8"/>
<gene>
    <name evidence="1" type="ORF">GCM10011387_24490</name>
</gene>
<reference evidence="1" key="2">
    <citation type="submission" date="2020-09" db="EMBL/GenBank/DDBJ databases">
        <authorList>
            <person name="Sun Q."/>
            <person name="Zhou Y."/>
        </authorList>
    </citation>
    <scope>NUCLEOTIDE SEQUENCE</scope>
    <source>
        <strain evidence="1">CGMCC 1.15343</strain>
    </source>
</reference>
<accession>A0A916UFB8</accession>
<evidence type="ECO:0000313" key="1">
    <source>
        <dbReference type="EMBL" id="GGC70186.1"/>
    </source>
</evidence>
<sequence>MAMDSIMTARLSITPEMAIRTISLENVRSDFIAMRLAMKYSVFKFLQYDYLSKNGHSIPN</sequence>
<reference evidence="1" key="1">
    <citation type="journal article" date="2014" name="Int. J. Syst. Evol. Microbiol.">
        <title>Complete genome sequence of Corynebacterium casei LMG S-19264T (=DSM 44701T), isolated from a smear-ripened cheese.</title>
        <authorList>
            <consortium name="US DOE Joint Genome Institute (JGI-PGF)"/>
            <person name="Walter F."/>
            <person name="Albersmeier A."/>
            <person name="Kalinowski J."/>
            <person name="Ruckert C."/>
        </authorList>
    </citation>
    <scope>NUCLEOTIDE SEQUENCE</scope>
    <source>
        <strain evidence="1">CGMCC 1.15343</strain>
    </source>
</reference>
<name>A0A916UFB8_9SPHI</name>